<reference evidence="2" key="1">
    <citation type="submission" date="2022-04" db="EMBL/GenBank/DDBJ databases">
        <title>Co-occurrence of mcr-9 and blaNDM-1 in multidrug-resistant Enterobacter kobei strain isolated from an infant with urinary infection.</title>
        <authorList>
            <person name="Zeng H."/>
        </authorList>
    </citation>
    <scope>NUCLEOTIDE SEQUENCE</scope>
    <source>
        <strain evidence="2">EC1382</strain>
    </source>
</reference>
<dbReference type="RefSeq" id="WP_223534678.1">
    <property type="nucleotide sequence ID" value="NZ_CP096849.1"/>
</dbReference>
<keyword evidence="1" id="KW-0472">Membrane</keyword>
<dbReference type="AlphaFoldDB" id="A0AAJ6LNC3"/>
<gene>
    <name evidence="2" type="ORF">M2B19_06485</name>
</gene>
<feature type="transmembrane region" description="Helical" evidence="1">
    <location>
        <begin position="44"/>
        <end position="62"/>
    </location>
</feature>
<evidence type="ECO:0000313" key="2">
    <source>
        <dbReference type="EMBL" id="WMT67214.1"/>
    </source>
</evidence>
<organism evidence="2 3">
    <name type="scientific">Enterobacter kobei</name>
    <dbReference type="NCBI Taxonomy" id="208224"/>
    <lineage>
        <taxon>Bacteria</taxon>
        <taxon>Pseudomonadati</taxon>
        <taxon>Pseudomonadota</taxon>
        <taxon>Gammaproteobacteria</taxon>
        <taxon>Enterobacterales</taxon>
        <taxon>Enterobacteriaceae</taxon>
        <taxon>Enterobacter</taxon>
        <taxon>Enterobacter cloacae complex</taxon>
    </lineage>
</organism>
<evidence type="ECO:0000256" key="1">
    <source>
        <dbReference type="SAM" id="Phobius"/>
    </source>
</evidence>
<proteinExistence type="predicted"/>
<name>A0AAJ6LNC3_9ENTR</name>
<sequence>MELKKLNTSLLLLVNILVFIAILCLIKILFNGVKKFEWGNVADWVNAICNIIIALSVIYAGLQARNWFKQNKKLNSLSSSHKLAMKYESLLWEINSRLYNDTVIIASIHDDIKSKEKSREEITLLLLNEINRNVTTDLAELANLYTTKSMLKRFDIHPSPELEKLIKDILKLRTNYLNSYYNYLATLNKYIECIEHEDVINAHQNLKENKKSLAKIFQFDMCRNSINEDYNFH</sequence>
<evidence type="ECO:0000313" key="3">
    <source>
        <dbReference type="Proteomes" id="UP001228563"/>
    </source>
</evidence>
<protein>
    <submittedName>
        <fullName evidence="2">Uncharacterized protein</fullName>
    </submittedName>
</protein>
<feature type="transmembrane region" description="Helical" evidence="1">
    <location>
        <begin position="12"/>
        <end position="32"/>
    </location>
</feature>
<accession>A0AAJ6LNC3</accession>
<keyword evidence="1" id="KW-1133">Transmembrane helix</keyword>
<dbReference type="Proteomes" id="UP001228563">
    <property type="component" value="Chromosome"/>
</dbReference>
<dbReference type="EMBL" id="CP096849">
    <property type="protein sequence ID" value="WMT67214.1"/>
    <property type="molecule type" value="Genomic_DNA"/>
</dbReference>
<keyword evidence="1" id="KW-0812">Transmembrane</keyword>